<dbReference type="Proteomes" id="UP000192257">
    <property type="component" value="Unassembled WGS sequence"/>
</dbReference>
<comment type="caution">
    <text evidence="3">The sequence shown here is derived from an EMBL/GenBank/DDBJ whole genome shotgun (WGS) entry which is preliminary data.</text>
</comment>
<feature type="transmembrane region" description="Helical" evidence="1">
    <location>
        <begin position="179"/>
        <end position="203"/>
    </location>
</feature>
<reference evidence="3 4" key="1">
    <citation type="submission" date="2017-03" db="EMBL/GenBank/DDBJ databases">
        <title>An alternative strategy for trypanosome survival in the mammalian bloodstream revealed through genome and transcriptome analysis of the ubiquitous bovine parasite Trypanosoma (Megatrypanum) theileri.</title>
        <authorList>
            <person name="Kelly S."/>
            <person name="Ivens A."/>
            <person name="Mott A."/>
            <person name="O'Neill E."/>
            <person name="Emms D."/>
            <person name="Macleod O."/>
            <person name="Voorheis P."/>
            <person name="Matthews J."/>
            <person name="Matthews K."/>
            <person name="Carrington M."/>
        </authorList>
    </citation>
    <scope>NUCLEOTIDE SEQUENCE [LARGE SCALE GENOMIC DNA]</scope>
    <source>
        <strain evidence="3">Edinburgh</strain>
    </source>
</reference>
<keyword evidence="1" id="KW-0472">Membrane</keyword>
<feature type="transmembrane region" description="Helical" evidence="1">
    <location>
        <begin position="139"/>
        <end position="159"/>
    </location>
</feature>
<keyword evidence="1" id="KW-1133">Transmembrane helix</keyword>
<evidence type="ECO:0000256" key="2">
    <source>
        <dbReference type="SAM" id="SignalP"/>
    </source>
</evidence>
<evidence type="ECO:0000313" key="3">
    <source>
        <dbReference type="EMBL" id="ORC92221.1"/>
    </source>
</evidence>
<keyword evidence="1" id="KW-0812">Transmembrane</keyword>
<gene>
    <name evidence="3" type="ORF">TM35_000044350</name>
</gene>
<keyword evidence="2" id="KW-0732">Signal</keyword>
<evidence type="ECO:0000313" key="4">
    <source>
        <dbReference type="Proteomes" id="UP000192257"/>
    </source>
</evidence>
<dbReference type="VEuPathDB" id="TriTrypDB:TM35_000044350"/>
<dbReference type="RefSeq" id="XP_028886287.1">
    <property type="nucleotide sequence ID" value="XM_029022629.1"/>
</dbReference>
<keyword evidence="4" id="KW-1185">Reference proteome</keyword>
<sequence length="208" mass="23102">MHRNTLPGTLFVALAVLLLGLLLSSSLAPIARRECDDGNIFIFGFLLEYEKSVNTSEGNNSTSLQTHPLPYKIAENVKNNKIRFSVSDFPNGALRTCMILYIILTCLCGLFALVSITAVVMDTTMHLVKWNSFQYRRLLVVLCLTLVFVGRFIIVVIMATRGQLYAEIENGCFVHSGQVYLHSGFSVSLVSLCICILADVALWNTGFR</sequence>
<evidence type="ECO:0000256" key="1">
    <source>
        <dbReference type="SAM" id="Phobius"/>
    </source>
</evidence>
<dbReference type="GeneID" id="39982409"/>
<feature type="transmembrane region" description="Helical" evidence="1">
    <location>
        <begin position="98"/>
        <end position="119"/>
    </location>
</feature>
<organism evidence="3 4">
    <name type="scientific">Trypanosoma theileri</name>
    <dbReference type="NCBI Taxonomy" id="67003"/>
    <lineage>
        <taxon>Eukaryota</taxon>
        <taxon>Discoba</taxon>
        <taxon>Euglenozoa</taxon>
        <taxon>Kinetoplastea</taxon>
        <taxon>Metakinetoplastina</taxon>
        <taxon>Trypanosomatida</taxon>
        <taxon>Trypanosomatidae</taxon>
        <taxon>Trypanosoma</taxon>
    </lineage>
</organism>
<proteinExistence type="predicted"/>
<name>A0A1X0P5W1_9TRYP</name>
<protein>
    <submittedName>
        <fullName evidence="3">Uncharacterized protein</fullName>
    </submittedName>
</protein>
<dbReference type="AlphaFoldDB" id="A0A1X0P5W1"/>
<feature type="chain" id="PRO_5012168038" evidence="2">
    <location>
        <begin position="29"/>
        <end position="208"/>
    </location>
</feature>
<dbReference type="OrthoDB" id="10398581at2759"/>
<feature type="signal peptide" evidence="2">
    <location>
        <begin position="1"/>
        <end position="28"/>
    </location>
</feature>
<dbReference type="EMBL" id="NBCO01000004">
    <property type="protein sequence ID" value="ORC92221.1"/>
    <property type="molecule type" value="Genomic_DNA"/>
</dbReference>
<accession>A0A1X0P5W1</accession>